<evidence type="ECO:0000256" key="1">
    <source>
        <dbReference type="SAM" id="MobiDB-lite"/>
    </source>
</evidence>
<evidence type="ECO:0000313" key="3">
    <source>
        <dbReference type="Proteomes" id="UP000185151"/>
    </source>
</evidence>
<evidence type="ECO:0000313" key="2">
    <source>
        <dbReference type="EMBL" id="SIO60109.1"/>
    </source>
</evidence>
<name>A0A1N6KUA2_9BURK</name>
<sequence length="194" mass="20292">MIESCGAAHEAATDQRPNSPCRVSQRRNKINKTLTAIVAATLSLSSIHAFAGNVGNADTALQSANTVNVTGASNSNNGGARKDRETLAIAVVDSNGPVADAKCVLTNSKGDWSLTAPDSVEVRRSDSDLQIKCEKAGYDPVTTTIKASKTEIPRPQFHFAAGGSDDDDQDAMITVPQYAPSITVTFGSKQANAN</sequence>
<keyword evidence="3" id="KW-1185">Reference proteome</keyword>
<feature type="region of interest" description="Disordered" evidence="1">
    <location>
        <begin position="1"/>
        <end position="25"/>
    </location>
</feature>
<proteinExistence type="predicted"/>
<organism evidence="2 3">
    <name type="scientific">Paraburkholderia phenazinium</name>
    <dbReference type="NCBI Taxonomy" id="60549"/>
    <lineage>
        <taxon>Bacteria</taxon>
        <taxon>Pseudomonadati</taxon>
        <taxon>Pseudomonadota</taxon>
        <taxon>Betaproteobacteria</taxon>
        <taxon>Burkholderiales</taxon>
        <taxon>Burkholderiaceae</taxon>
        <taxon>Paraburkholderia</taxon>
    </lineage>
</organism>
<accession>A0A1N6KUA2</accession>
<protein>
    <submittedName>
        <fullName evidence="2">Uncharacterized protein</fullName>
    </submittedName>
</protein>
<dbReference type="EMBL" id="FSRU01000002">
    <property type="protein sequence ID" value="SIO60109.1"/>
    <property type="molecule type" value="Genomic_DNA"/>
</dbReference>
<reference evidence="2 3" key="1">
    <citation type="submission" date="2016-11" db="EMBL/GenBank/DDBJ databases">
        <authorList>
            <person name="Jaros S."/>
            <person name="Januszkiewicz K."/>
            <person name="Wedrychowicz H."/>
        </authorList>
    </citation>
    <scope>NUCLEOTIDE SEQUENCE [LARGE SCALE GENOMIC DNA]</scope>
    <source>
        <strain evidence="2 3">GAS95</strain>
    </source>
</reference>
<gene>
    <name evidence="2" type="ORF">SAMN05444165_4740</name>
</gene>
<dbReference type="Proteomes" id="UP000185151">
    <property type="component" value="Unassembled WGS sequence"/>
</dbReference>
<dbReference type="AlphaFoldDB" id="A0A1N6KUA2"/>